<evidence type="ECO:0000313" key="2">
    <source>
        <dbReference type="Proteomes" id="UP000653797"/>
    </source>
</evidence>
<dbReference type="RefSeq" id="WP_191041961.1">
    <property type="nucleotide sequence ID" value="NZ_JACXAA010000012.1"/>
</dbReference>
<organism evidence="1 2">
    <name type="scientific">Spirosoma validum</name>
    <dbReference type="NCBI Taxonomy" id="2771355"/>
    <lineage>
        <taxon>Bacteria</taxon>
        <taxon>Pseudomonadati</taxon>
        <taxon>Bacteroidota</taxon>
        <taxon>Cytophagia</taxon>
        <taxon>Cytophagales</taxon>
        <taxon>Cytophagaceae</taxon>
        <taxon>Spirosoma</taxon>
    </lineage>
</organism>
<sequence length="48" mass="5428">MEDDDFFKIDSLLQDIELAENGLTSESYLRTLSEKLSDLCDSAETIVN</sequence>
<comment type="caution">
    <text evidence="1">The sequence shown here is derived from an EMBL/GenBank/DDBJ whole genome shotgun (WGS) entry which is preliminary data.</text>
</comment>
<dbReference type="AlphaFoldDB" id="A0A927B6T7"/>
<dbReference type="Proteomes" id="UP000653797">
    <property type="component" value="Unassembled WGS sequence"/>
</dbReference>
<proteinExistence type="predicted"/>
<name>A0A927B6T7_9BACT</name>
<protein>
    <submittedName>
        <fullName evidence="1">Uncharacterized protein</fullName>
    </submittedName>
</protein>
<gene>
    <name evidence="1" type="ORF">IC230_25785</name>
</gene>
<keyword evidence="2" id="KW-1185">Reference proteome</keyword>
<accession>A0A927B6T7</accession>
<reference evidence="1" key="1">
    <citation type="submission" date="2020-09" db="EMBL/GenBank/DDBJ databases">
        <authorList>
            <person name="Kim M.K."/>
        </authorList>
    </citation>
    <scope>NUCLEOTIDE SEQUENCE</scope>
    <source>
        <strain evidence="1">BT704</strain>
    </source>
</reference>
<evidence type="ECO:0000313" key="1">
    <source>
        <dbReference type="EMBL" id="MBD2756333.1"/>
    </source>
</evidence>
<dbReference type="EMBL" id="JACXAA010000012">
    <property type="protein sequence ID" value="MBD2756333.1"/>
    <property type="molecule type" value="Genomic_DNA"/>
</dbReference>